<protein>
    <submittedName>
        <fullName evidence="1">Uncharacterized protein</fullName>
    </submittedName>
</protein>
<name>A0ACC2P172_9HYME</name>
<reference evidence="1" key="1">
    <citation type="submission" date="2023-04" db="EMBL/GenBank/DDBJ databases">
        <title>A chromosome-level genome assembly of the parasitoid wasp Eretmocerus hayati.</title>
        <authorList>
            <person name="Zhong Y."/>
            <person name="Liu S."/>
            <person name="Liu Y."/>
        </authorList>
    </citation>
    <scope>NUCLEOTIDE SEQUENCE</scope>
    <source>
        <strain evidence="1">ZJU_SS_LIU_2023</strain>
    </source>
</reference>
<dbReference type="Proteomes" id="UP001239111">
    <property type="component" value="Chromosome 2"/>
</dbReference>
<keyword evidence="2" id="KW-1185">Reference proteome</keyword>
<comment type="caution">
    <text evidence="1">The sequence shown here is derived from an EMBL/GenBank/DDBJ whole genome shotgun (WGS) entry which is preliminary data.</text>
</comment>
<evidence type="ECO:0000313" key="2">
    <source>
        <dbReference type="Proteomes" id="UP001239111"/>
    </source>
</evidence>
<organism evidence="1 2">
    <name type="scientific">Eretmocerus hayati</name>
    <dbReference type="NCBI Taxonomy" id="131215"/>
    <lineage>
        <taxon>Eukaryota</taxon>
        <taxon>Metazoa</taxon>
        <taxon>Ecdysozoa</taxon>
        <taxon>Arthropoda</taxon>
        <taxon>Hexapoda</taxon>
        <taxon>Insecta</taxon>
        <taxon>Pterygota</taxon>
        <taxon>Neoptera</taxon>
        <taxon>Endopterygota</taxon>
        <taxon>Hymenoptera</taxon>
        <taxon>Apocrita</taxon>
        <taxon>Proctotrupomorpha</taxon>
        <taxon>Chalcidoidea</taxon>
        <taxon>Aphelinidae</taxon>
        <taxon>Aphelininae</taxon>
        <taxon>Eretmocerus</taxon>
    </lineage>
</organism>
<gene>
    <name evidence="1" type="ORF">QAD02_013000</name>
</gene>
<evidence type="ECO:0000313" key="1">
    <source>
        <dbReference type="EMBL" id="KAJ8677213.1"/>
    </source>
</evidence>
<accession>A0ACC2P172</accession>
<proteinExistence type="predicted"/>
<dbReference type="EMBL" id="CM056742">
    <property type="protein sequence ID" value="KAJ8677213.1"/>
    <property type="molecule type" value="Genomic_DNA"/>
</dbReference>
<sequence length="174" mass="20470">MKNENPSTYSRNFHDRSPHKSNKNRDRNYHEVSRVHDYVKPGQNIESNHHYNKSKERDSMSDEPHEYDSGAECESPDEYLNIDHRGLFETDDSRESSPTNQGQRNLRENGGHQNESIKKSTKFSDSNDVQYQSPGPSSSDYLDEPNLPRRNIWIPWFFVLKADHEEEGMSTRRR</sequence>